<dbReference type="PANTHER" id="PTHR46928">
    <property type="entry name" value="MESENCHYME-SPECIFIC CELL SURFACE GLYCOPROTEIN"/>
    <property type="match status" value="1"/>
</dbReference>
<organism evidence="5 6">
    <name type="scientific">Flavobacterium humi</name>
    <dbReference type="NCBI Taxonomy" id="2562683"/>
    <lineage>
        <taxon>Bacteria</taxon>
        <taxon>Pseudomonadati</taxon>
        <taxon>Bacteroidota</taxon>
        <taxon>Flavobacteriia</taxon>
        <taxon>Flavobacteriales</taxon>
        <taxon>Flavobacteriaceae</taxon>
        <taxon>Flavobacterium</taxon>
    </lineage>
</organism>
<dbReference type="OrthoDB" id="9803927at2"/>
<dbReference type="Pfam" id="PF22494">
    <property type="entry name" value="choice_anch_I"/>
    <property type="match status" value="1"/>
</dbReference>
<feature type="domain" description="Choice-of-anchor I" evidence="4">
    <location>
        <begin position="162"/>
        <end position="637"/>
    </location>
</feature>
<dbReference type="RefSeq" id="WP_135525351.1">
    <property type="nucleotide sequence ID" value="NZ_SRLH01000002.1"/>
</dbReference>
<feature type="domain" description="Secretion system C-terminal sorting" evidence="3">
    <location>
        <begin position="656"/>
        <end position="717"/>
    </location>
</feature>
<dbReference type="EMBL" id="SRLH01000002">
    <property type="protein sequence ID" value="TGD59041.1"/>
    <property type="molecule type" value="Genomic_DNA"/>
</dbReference>
<dbReference type="InterPro" id="IPR055188">
    <property type="entry name" value="Choice_anch_I"/>
</dbReference>
<keyword evidence="6" id="KW-1185">Reference proteome</keyword>
<dbReference type="InterPro" id="IPR026444">
    <property type="entry name" value="Secre_tail"/>
</dbReference>
<dbReference type="Proteomes" id="UP000297407">
    <property type="component" value="Unassembled WGS sequence"/>
</dbReference>
<sequence>MSKNYLFRNAITLLLLCLASTFSWSQTVSFASNFIVANENQGNISITLNLTAPTTSSVNLVVKGSPFSTADANDFTLGTQTLQFTSASATTQTIIFPVIDDVALEQHSEYFVLSLENPSGLTISGNALATIYIKDNEVAAPVPTNDLQLDYIGSFDPSGASSSTCEIVVHDPVSQRLFTISAIAKKLDIINFSNPASLSVVTSIDMTPYGGITSVAVKNGIVAVASPNANEQLNGSVVFFDTNGVFLKQVTVGALPDMVTFTPDGNKVLTANEGQPNDAYTVDPEGSVSIIDISGGIAGLSQSNVTTLLFTGYNAQEAALTTSGIRKTKASSTLSQDLEPEYITVSADSQKAWVTIQENNAIAEINLATNAFADLWPLGTKDVSQPGNGMDISDNNNQVLIANWPIKAFYIPDGVANYTVAGTTYLVTANEGDEKEYTGLNERTTIGAATLDAASFPQSAMLKNNNNAGRMRVTNLNGNTDADAAYEELYCLGSRSFSIFNASTKSIVYDSGDDFERYTALTPSISALFNADHSDNVKKGRSRAKGPEPEGITLATLNGKTFAFITLERVGGVMVYDITNPNDVKFVAYKNSRNVSAYAGDNGPEGVLFIKAENTTTGKNYVAVANEISGTISLFEVNAVNLSNPDLSMEPKTFVIFPNPAENGIVYFNRAANFELYDCSGKLIQQEQNALTINTAVLAPGIYLVKTSEGIVKKLVVK</sequence>
<dbReference type="InterPro" id="IPR015943">
    <property type="entry name" value="WD40/YVTN_repeat-like_dom_sf"/>
</dbReference>
<name>A0A4Z0L9P9_9FLAO</name>
<reference evidence="5 6" key="1">
    <citation type="submission" date="2019-04" db="EMBL/GenBank/DDBJ databases">
        <title>Flavobacterium sp. strain DS2-A Genome sequencing and assembly.</title>
        <authorList>
            <person name="Kim I."/>
        </authorList>
    </citation>
    <scope>NUCLEOTIDE SEQUENCE [LARGE SCALE GENOMIC DNA]</scope>
    <source>
        <strain evidence="5 6">DS2-A</strain>
    </source>
</reference>
<comment type="caution">
    <text evidence="5">The sequence shown here is derived from an EMBL/GenBank/DDBJ whole genome shotgun (WGS) entry which is preliminary data.</text>
</comment>
<evidence type="ECO:0000313" key="5">
    <source>
        <dbReference type="EMBL" id="TGD59041.1"/>
    </source>
</evidence>
<keyword evidence="1 2" id="KW-0732">Signal</keyword>
<evidence type="ECO:0000259" key="3">
    <source>
        <dbReference type="Pfam" id="PF18962"/>
    </source>
</evidence>
<evidence type="ECO:0000259" key="4">
    <source>
        <dbReference type="Pfam" id="PF22494"/>
    </source>
</evidence>
<feature type="signal peptide" evidence="2">
    <location>
        <begin position="1"/>
        <end position="25"/>
    </location>
</feature>
<dbReference type="InterPro" id="IPR038081">
    <property type="entry name" value="CalX-like_sf"/>
</dbReference>
<dbReference type="NCBIfam" id="TIGR04183">
    <property type="entry name" value="Por_Secre_tail"/>
    <property type="match status" value="1"/>
</dbReference>
<dbReference type="SUPFAM" id="SSF141072">
    <property type="entry name" value="CalX-like"/>
    <property type="match status" value="1"/>
</dbReference>
<dbReference type="Gene3D" id="2.60.40.2030">
    <property type="match status" value="1"/>
</dbReference>
<evidence type="ECO:0000256" key="2">
    <source>
        <dbReference type="SAM" id="SignalP"/>
    </source>
</evidence>
<dbReference type="NCBIfam" id="NF038117">
    <property type="entry name" value="choice_anch_I"/>
    <property type="match status" value="1"/>
</dbReference>
<proteinExistence type="predicted"/>
<gene>
    <name evidence="5" type="ORF">E4635_04100</name>
</gene>
<dbReference type="InterPro" id="IPR011048">
    <property type="entry name" value="Haem_d1_sf"/>
</dbReference>
<dbReference type="InterPro" id="IPR052956">
    <property type="entry name" value="Mesenchyme-surface_protein"/>
</dbReference>
<protein>
    <submittedName>
        <fullName evidence="5">T9SS type A sorting domain-containing protein</fullName>
    </submittedName>
</protein>
<dbReference type="PANTHER" id="PTHR46928:SF1">
    <property type="entry name" value="MESENCHYME-SPECIFIC CELL SURFACE GLYCOPROTEIN"/>
    <property type="match status" value="1"/>
</dbReference>
<dbReference type="SUPFAM" id="SSF51004">
    <property type="entry name" value="C-terminal (heme d1) domain of cytochrome cd1-nitrite reductase"/>
    <property type="match status" value="1"/>
</dbReference>
<accession>A0A4Z0L9P9</accession>
<feature type="chain" id="PRO_5021319923" evidence="2">
    <location>
        <begin position="26"/>
        <end position="718"/>
    </location>
</feature>
<dbReference type="Gene3D" id="2.130.10.10">
    <property type="entry name" value="YVTN repeat-like/Quinoprotein amine dehydrogenase"/>
    <property type="match status" value="1"/>
</dbReference>
<evidence type="ECO:0000313" key="6">
    <source>
        <dbReference type="Proteomes" id="UP000297407"/>
    </source>
</evidence>
<dbReference type="AlphaFoldDB" id="A0A4Z0L9P9"/>
<dbReference type="Pfam" id="PF18962">
    <property type="entry name" value="Por_Secre_tail"/>
    <property type="match status" value="1"/>
</dbReference>
<evidence type="ECO:0000256" key="1">
    <source>
        <dbReference type="ARBA" id="ARBA00022729"/>
    </source>
</evidence>